<evidence type="ECO:0000313" key="2">
    <source>
        <dbReference type="EMBL" id="AUB37001.1"/>
    </source>
</evidence>
<dbReference type="KEGG" id="nfl:COO91_02933"/>
<sequence length="47" mass="5498">MSRFRISTQAAQDIENIWKYVAPNNLKAANRLFDTLRESFPKLAKFP</sequence>
<dbReference type="Gene3D" id="3.30.2310.20">
    <property type="entry name" value="RelE-like"/>
    <property type="match status" value="1"/>
</dbReference>
<dbReference type="RefSeq" id="WP_263983711.1">
    <property type="nucleotide sequence ID" value="NZ_CAWNNC010000001.1"/>
</dbReference>
<reference evidence="2 3" key="1">
    <citation type="submission" date="2017-11" db="EMBL/GenBank/DDBJ databases">
        <title>Complete genome of a free-living desiccation-tolerant cyanobacterium and its photosynthetic adaptation to extreme terrestrial habitat.</title>
        <authorList>
            <person name="Shang J."/>
        </authorList>
    </citation>
    <scope>NUCLEOTIDE SEQUENCE [LARGE SCALE GENOMIC DNA]</scope>
    <source>
        <strain evidence="2 3">CCNUN1</strain>
    </source>
</reference>
<evidence type="ECO:0000313" key="3">
    <source>
        <dbReference type="Proteomes" id="UP000232003"/>
    </source>
</evidence>
<accession>A0A2K8SNK3</accession>
<dbReference type="Pfam" id="PF05016">
    <property type="entry name" value="ParE_toxin"/>
    <property type="match status" value="1"/>
</dbReference>
<name>A0A2K8SNK3_9NOSO</name>
<dbReference type="EMBL" id="CP024785">
    <property type="protein sequence ID" value="AUB37001.1"/>
    <property type="molecule type" value="Genomic_DNA"/>
</dbReference>
<dbReference type="Proteomes" id="UP000232003">
    <property type="component" value="Chromosome"/>
</dbReference>
<keyword evidence="1" id="KW-1277">Toxin-antitoxin system</keyword>
<dbReference type="AlphaFoldDB" id="A0A2K8SNK3"/>
<keyword evidence="3" id="KW-1185">Reference proteome</keyword>
<dbReference type="InterPro" id="IPR007712">
    <property type="entry name" value="RelE/ParE_toxin"/>
</dbReference>
<organism evidence="2 3">
    <name type="scientific">Nostoc flagelliforme CCNUN1</name>
    <dbReference type="NCBI Taxonomy" id="2038116"/>
    <lineage>
        <taxon>Bacteria</taxon>
        <taxon>Bacillati</taxon>
        <taxon>Cyanobacteriota</taxon>
        <taxon>Cyanophyceae</taxon>
        <taxon>Nostocales</taxon>
        <taxon>Nostocaceae</taxon>
        <taxon>Nostoc</taxon>
    </lineage>
</organism>
<evidence type="ECO:0000256" key="1">
    <source>
        <dbReference type="ARBA" id="ARBA00022649"/>
    </source>
</evidence>
<protein>
    <submittedName>
        <fullName evidence="2">Plasmid stabilization system protein ParE</fullName>
    </submittedName>
</protein>
<proteinExistence type="predicted"/>
<gene>
    <name evidence="2" type="ORF">COO91_02933</name>
</gene>
<dbReference type="InterPro" id="IPR035093">
    <property type="entry name" value="RelE/ParE_toxin_dom_sf"/>
</dbReference>